<dbReference type="Pfam" id="PF00701">
    <property type="entry name" value="DHDPS"/>
    <property type="match status" value="1"/>
</dbReference>
<dbReference type="EMBL" id="DVMX01000028">
    <property type="protein sequence ID" value="HIU41263.1"/>
    <property type="molecule type" value="Genomic_DNA"/>
</dbReference>
<evidence type="ECO:0000256" key="5">
    <source>
        <dbReference type="ARBA" id="ARBA00022490"/>
    </source>
</evidence>
<evidence type="ECO:0000256" key="2">
    <source>
        <dbReference type="ARBA" id="ARBA00005120"/>
    </source>
</evidence>
<keyword evidence="9 12" id="KW-0456">Lyase</keyword>
<comment type="caution">
    <text evidence="12">Was originally thought to be a dihydrodipicolinate synthase (DHDPS), catalyzing the condensation of (S)-aspartate-beta-semialdehyde [(S)-ASA] and pyruvate to dihydrodipicolinate (DHDP). However, it was shown in E.coli that the product of the enzymatic reaction is not dihydrodipicolinate but in fact (4S)-4-hydroxy-2,3,4,5-tetrahydro-(2S)-dipicolinic acid (HTPA), and that the consecutive dehydration reaction leading to DHDP is not spontaneous but catalyzed by DapB.</text>
</comment>
<dbReference type="InterPro" id="IPR005263">
    <property type="entry name" value="DapA"/>
</dbReference>
<dbReference type="GO" id="GO:0008840">
    <property type="term" value="F:4-hydroxy-tetrahydrodipicolinate synthase activity"/>
    <property type="evidence" value="ECO:0007669"/>
    <property type="project" value="UniProtKB-UniRule"/>
</dbReference>
<keyword evidence="8 12" id="KW-0457">Lysine biosynthesis</keyword>
<dbReference type="GO" id="GO:0019877">
    <property type="term" value="P:diaminopimelate biosynthetic process"/>
    <property type="evidence" value="ECO:0007669"/>
    <property type="project" value="UniProtKB-UniRule"/>
</dbReference>
<feature type="active site" description="Schiff-base intermediate with substrate" evidence="12 14">
    <location>
        <position position="166"/>
    </location>
</feature>
<feature type="site" description="Part of a proton relay during catalysis" evidence="12">
    <location>
        <position position="49"/>
    </location>
</feature>
<evidence type="ECO:0000256" key="11">
    <source>
        <dbReference type="ARBA" id="ARBA00047836"/>
    </source>
</evidence>
<feature type="active site" description="Proton donor/acceptor" evidence="12 14">
    <location>
        <position position="138"/>
    </location>
</feature>
<evidence type="ECO:0000256" key="14">
    <source>
        <dbReference type="PIRSR" id="PIRSR001365-1"/>
    </source>
</evidence>
<dbReference type="Gene3D" id="3.20.20.70">
    <property type="entry name" value="Aldolase class I"/>
    <property type="match status" value="1"/>
</dbReference>
<evidence type="ECO:0000256" key="8">
    <source>
        <dbReference type="ARBA" id="ARBA00023154"/>
    </source>
</evidence>
<feature type="site" description="Part of a proton relay during catalysis" evidence="12">
    <location>
        <position position="112"/>
    </location>
</feature>
<comment type="subcellular location">
    <subcellularLocation>
        <location evidence="12">Cytoplasm</location>
    </subcellularLocation>
</comment>
<dbReference type="EC" id="4.3.3.7" evidence="4 12"/>
<dbReference type="Proteomes" id="UP000824082">
    <property type="component" value="Unassembled WGS sequence"/>
</dbReference>
<comment type="function">
    <text evidence="1 12">Catalyzes the condensation of (S)-aspartate-beta-semialdehyde [(S)-ASA] and pyruvate to 4-hydroxy-tetrahydrodipicolinate (HTPA).</text>
</comment>
<comment type="caution">
    <text evidence="16">The sequence shown here is derived from an EMBL/GenBank/DDBJ whole genome shotgun (WGS) entry which is preliminary data.</text>
</comment>
<reference evidence="16" key="1">
    <citation type="submission" date="2020-10" db="EMBL/GenBank/DDBJ databases">
        <authorList>
            <person name="Gilroy R."/>
        </authorList>
    </citation>
    <scope>NUCLEOTIDE SEQUENCE</scope>
    <source>
        <strain evidence="16">4509</strain>
    </source>
</reference>
<dbReference type="GO" id="GO:0009089">
    <property type="term" value="P:lysine biosynthetic process via diaminopimelate"/>
    <property type="evidence" value="ECO:0007669"/>
    <property type="project" value="UniProtKB-UniRule"/>
</dbReference>
<evidence type="ECO:0000256" key="7">
    <source>
        <dbReference type="ARBA" id="ARBA00022915"/>
    </source>
</evidence>
<comment type="catalytic activity">
    <reaction evidence="11 12">
        <text>L-aspartate 4-semialdehyde + pyruvate = (2S,4S)-4-hydroxy-2,3,4,5-tetrahydrodipicolinate + H2O + H(+)</text>
        <dbReference type="Rhea" id="RHEA:34171"/>
        <dbReference type="ChEBI" id="CHEBI:15361"/>
        <dbReference type="ChEBI" id="CHEBI:15377"/>
        <dbReference type="ChEBI" id="CHEBI:15378"/>
        <dbReference type="ChEBI" id="CHEBI:67139"/>
        <dbReference type="ChEBI" id="CHEBI:537519"/>
        <dbReference type="EC" id="4.3.3.7"/>
    </reaction>
</comment>
<evidence type="ECO:0000256" key="1">
    <source>
        <dbReference type="ARBA" id="ARBA00003294"/>
    </source>
</evidence>
<comment type="subunit">
    <text evidence="12">Homotetramer; dimer of dimers.</text>
</comment>
<dbReference type="SUPFAM" id="SSF51569">
    <property type="entry name" value="Aldolase"/>
    <property type="match status" value="1"/>
</dbReference>
<dbReference type="AlphaFoldDB" id="A0A9D1LHW1"/>
<keyword evidence="10 12" id="KW-0704">Schiff base</keyword>
<reference evidence="16" key="2">
    <citation type="journal article" date="2021" name="PeerJ">
        <title>Extensive microbial diversity within the chicken gut microbiome revealed by metagenomics and culture.</title>
        <authorList>
            <person name="Gilroy R."/>
            <person name="Ravi A."/>
            <person name="Getino M."/>
            <person name="Pursley I."/>
            <person name="Horton D.L."/>
            <person name="Alikhan N.F."/>
            <person name="Baker D."/>
            <person name="Gharbi K."/>
            <person name="Hall N."/>
            <person name="Watson M."/>
            <person name="Adriaenssens E.M."/>
            <person name="Foster-Nyarko E."/>
            <person name="Jarju S."/>
            <person name="Secka A."/>
            <person name="Antonio M."/>
            <person name="Oren A."/>
            <person name="Chaudhuri R.R."/>
            <person name="La Ragione R."/>
            <person name="Hildebrand F."/>
            <person name="Pallen M.J."/>
        </authorList>
    </citation>
    <scope>NUCLEOTIDE SEQUENCE</scope>
    <source>
        <strain evidence="16">4509</strain>
    </source>
</reference>
<keyword evidence="7 12" id="KW-0220">Diaminopimelate biosynthesis</keyword>
<dbReference type="NCBIfam" id="TIGR00674">
    <property type="entry name" value="dapA"/>
    <property type="match status" value="1"/>
</dbReference>
<evidence type="ECO:0000313" key="16">
    <source>
        <dbReference type="EMBL" id="HIU41263.1"/>
    </source>
</evidence>
<protein>
    <recommendedName>
        <fullName evidence="4 12">4-hydroxy-tetrahydrodipicolinate synthase</fullName>
        <shortName evidence="12">HTPA synthase</shortName>
        <ecNumber evidence="4 12">4.3.3.7</ecNumber>
    </recommendedName>
</protein>
<dbReference type="SMART" id="SM01130">
    <property type="entry name" value="DHDPS"/>
    <property type="match status" value="1"/>
</dbReference>
<dbReference type="InterPro" id="IPR013785">
    <property type="entry name" value="Aldolase_TIM"/>
</dbReference>
<dbReference type="PANTHER" id="PTHR12128">
    <property type="entry name" value="DIHYDRODIPICOLINATE SYNTHASE"/>
    <property type="match status" value="1"/>
</dbReference>
<feature type="binding site" evidence="12 15">
    <location>
        <position position="208"/>
    </location>
    <ligand>
        <name>pyruvate</name>
        <dbReference type="ChEBI" id="CHEBI:15361"/>
    </ligand>
</feature>
<evidence type="ECO:0000313" key="17">
    <source>
        <dbReference type="Proteomes" id="UP000824082"/>
    </source>
</evidence>
<dbReference type="CDD" id="cd00950">
    <property type="entry name" value="DHDPS"/>
    <property type="match status" value="1"/>
</dbReference>
<dbReference type="InterPro" id="IPR020624">
    <property type="entry name" value="Schiff_base-form_aldolases_CS"/>
</dbReference>
<evidence type="ECO:0000256" key="4">
    <source>
        <dbReference type="ARBA" id="ARBA00012086"/>
    </source>
</evidence>
<dbReference type="InterPro" id="IPR002220">
    <property type="entry name" value="DapA-like"/>
</dbReference>
<dbReference type="PRINTS" id="PR00146">
    <property type="entry name" value="DHPICSNTHASE"/>
</dbReference>
<dbReference type="PIRSF" id="PIRSF001365">
    <property type="entry name" value="DHDPS"/>
    <property type="match status" value="1"/>
</dbReference>
<keyword evidence="5 12" id="KW-0963">Cytoplasm</keyword>
<dbReference type="PANTHER" id="PTHR12128:SF66">
    <property type="entry name" value="4-HYDROXY-2-OXOGLUTARATE ALDOLASE, MITOCHONDRIAL"/>
    <property type="match status" value="1"/>
</dbReference>
<sequence>MTKKRIFTGAGVAIVTPMNADGSVNYEAMGQLIEQQVTGGTDAIIVCGTTGESSTLTDEEHRRVIQFTVAQVNHRIPVVAGTGSNDTSYCLELSQEAEKMGVDGLLLVTPYYNKCSQKGLIRHYLTVADAVDLPMILYSVASRTGVNILPETLKELSKHPNIVAVKEASGSISQVAKIRHLCGDDLDVYSGNDDQIVPLLSLGGIGVISVLSNLMPKETHDICQLYFDGKVQESAALQLKLLDLINNLFADVNPIPVKEALNMMGFPAGPCRMPLCEMDDGPREKLRASMAAVGLL</sequence>
<evidence type="ECO:0000256" key="13">
    <source>
        <dbReference type="PIRNR" id="PIRNR001365"/>
    </source>
</evidence>
<evidence type="ECO:0000256" key="3">
    <source>
        <dbReference type="ARBA" id="ARBA00007592"/>
    </source>
</evidence>
<comment type="pathway">
    <text evidence="2 12">Amino-acid biosynthesis; L-lysine biosynthesis via DAP pathway; (S)-tetrahydrodipicolinate from L-aspartate: step 3/4.</text>
</comment>
<organism evidence="16 17">
    <name type="scientific">Candidatus Egerieicola faecale</name>
    <dbReference type="NCBI Taxonomy" id="2840774"/>
    <lineage>
        <taxon>Bacteria</taxon>
        <taxon>Bacillati</taxon>
        <taxon>Bacillota</taxon>
        <taxon>Clostridia</taxon>
        <taxon>Eubacteriales</taxon>
        <taxon>Oscillospiraceae</taxon>
        <taxon>Oscillospiraceae incertae sedis</taxon>
        <taxon>Candidatus Egerieicola</taxon>
    </lineage>
</organism>
<accession>A0A9D1LHW1</accession>
<evidence type="ECO:0000256" key="15">
    <source>
        <dbReference type="PIRSR" id="PIRSR001365-2"/>
    </source>
</evidence>
<name>A0A9D1LHW1_9FIRM</name>
<evidence type="ECO:0000256" key="10">
    <source>
        <dbReference type="ARBA" id="ARBA00023270"/>
    </source>
</evidence>
<comment type="similarity">
    <text evidence="3 12 13">Belongs to the DapA family.</text>
</comment>
<dbReference type="PROSITE" id="PS00665">
    <property type="entry name" value="DHDPS_1"/>
    <property type="match status" value="1"/>
</dbReference>
<dbReference type="GO" id="GO:0005829">
    <property type="term" value="C:cytosol"/>
    <property type="evidence" value="ECO:0007669"/>
    <property type="project" value="TreeGrafter"/>
</dbReference>
<keyword evidence="6 12" id="KW-0028">Amino-acid biosynthesis</keyword>
<proteinExistence type="inferred from homology"/>
<gene>
    <name evidence="12" type="primary">dapA</name>
    <name evidence="16" type="ORF">IAD19_01770</name>
</gene>
<feature type="binding site" evidence="12 15">
    <location>
        <position position="50"/>
    </location>
    <ligand>
        <name>pyruvate</name>
        <dbReference type="ChEBI" id="CHEBI:15361"/>
    </ligand>
</feature>
<evidence type="ECO:0000256" key="12">
    <source>
        <dbReference type="HAMAP-Rule" id="MF_00418"/>
    </source>
</evidence>
<dbReference type="HAMAP" id="MF_00418">
    <property type="entry name" value="DapA"/>
    <property type="match status" value="1"/>
</dbReference>
<evidence type="ECO:0000256" key="9">
    <source>
        <dbReference type="ARBA" id="ARBA00023239"/>
    </source>
</evidence>
<evidence type="ECO:0000256" key="6">
    <source>
        <dbReference type="ARBA" id="ARBA00022605"/>
    </source>
</evidence>